<gene>
    <name evidence="2" type="ORF">QQZ08_010870</name>
</gene>
<dbReference type="EMBL" id="JAZAVK010000150">
    <property type="protein sequence ID" value="KAK7419452.1"/>
    <property type="molecule type" value="Genomic_DNA"/>
</dbReference>
<keyword evidence="3" id="KW-1185">Reference proteome</keyword>
<proteinExistence type="predicted"/>
<name>A0ABR1HET3_9HYPO</name>
<evidence type="ECO:0000313" key="2">
    <source>
        <dbReference type="EMBL" id="KAK7419452.1"/>
    </source>
</evidence>
<evidence type="ECO:0000313" key="3">
    <source>
        <dbReference type="Proteomes" id="UP001498421"/>
    </source>
</evidence>
<sequence length="157" mass="16553">MTSASDPYLEPGGAAASRRSFGPPPLLRPAFVASAVCDPGRLLVQLLLFVPAIERVLDRPVAAFPHRPQLLRQRLVLSPDLPQLLVQGPVQADELGGRAAGLALEQALGDVQGVGVLARACFAGGARGTRISQDTGIQSELDVRNGIDTVVFKVLEQ</sequence>
<protein>
    <submittedName>
        <fullName evidence="2">Uncharacterized protein</fullName>
    </submittedName>
</protein>
<organism evidence="2 3">
    <name type="scientific">Neonectria magnoliae</name>
    <dbReference type="NCBI Taxonomy" id="2732573"/>
    <lineage>
        <taxon>Eukaryota</taxon>
        <taxon>Fungi</taxon>
        <taxon>Dikarya</taxon>
        <taxon>Ascomycota</taxon>
        <taxon>Pezizomycotina</taxon>
        <taxon>Sordariomycetes</taxon>
        <taxon>Hypocreomycetidae</taxon>
        <taxon>Hypocreales</taxon>
        <taxon>Nectriaceae</taxon>
        <taxon>Neonectria</taxon>
    </lineage>
</organism>
<reference evidence="2 3" key="1">
    <citation type="journal article" date="2025" name="Microbiol. Resour. Announc.">
        <title>Draft genome sequences for Neonectria magnoliae and Neonectria punicea, canker pathogens of Liriodendron tulipifera and Acer saccharum in West Virginia.</title>
        <authorList>
            <person name="Petronek H.M."/>
            <person name="Kasson M.T."/>
            <person name="Metheny A.M."/>
            <person name="Stauder C.M."/>
            <person name="Lovett B."/>
            <person name="Lynch S.C."/>
            <person name="Garnas J.R."/>
            <person name="Kasson L.R."/>
            <person name="Stajich J.E."/>
        </authorList>
    </citation>
    <scope>NUCLEOTIDE SEQUENCE [LARGE SCALE GENOMIC DNA]</scope>
    <source>
        <strain evidence="2 3">NRRL 64651</strain>
    </source>
</reference>
<feature type="region of interest" description="Disordered" evidence="1">
    <location>
        <begin position="1"/>
        <end position="20"/>
    </location>
</feature>
<accession>A0ABR1HET3</accession>
<dbReference type="Proteomes" id="UP001498421">
    <property type="component" value="Unassembled WGS sequence"/>
</dbReference>
<comment type="caution">
    <text evidence="2">The sequence shown here is derived from an EMBL/GenBank/DDBJ whole genome shotgun (WGS) entry which is preliminary data.</text>
</comment>
<evidence type="ECO:0000256" key="1">
    <source>
        <dbReference type="SAM" id="MobiDB-lite"/>
    </source>
</evidence>